<reference evidence="1" key="1">
    <citation type="submission" date="2021-08" db="EMBL/GenBank/DDBJ databases">
        <title>The first chromosome-level gecko genome reveals the dynamic sex chromosomes of Neotropical dwarf geckos (Sphaerodactylidae: Sphaerodactylus).</title>
        <authorList>
            <person name="Pinto B.J."/>
            <person name="Keating S.E."/>
            <person name="Gamble T."/>
        </authorList>
    </citation>
    <scope>NUCLEOTIDE SEQUENCE</scope>
    <source>
        <strain evidence="1">TG3544</strain>
    </source>
</reference>
<accession>A0ACB8F3T6</accession>
<organism evidence="1 2">
    <name type="scientific">Sphaerodactylus townsendi</name>
    <dbReference type="NCBI Taxonomy" id="933632"/>
    <lineage>
        <taxon>Eukaryota</taxon>
        <taxon>Metazoa</taxon>
        <taxon>Chordata</taxon>
        <taxon>Craniata</taxon>
        <taxon>Vertebrata</taxon>
        <taxon>Euteleostomi</taxon>
        <taxon>Lepidosauria</taxon>
        <taxon>Squamata</taxon>
        <taxon>Bifurcata</taxon>
        <taxon>Gekkota</taxon>
        <taxon>Sphaerodactylidae</taxon>
        <taxon>Sphaerodactylus</taxon>
    </lineage>
</organism>
<protein>
    <submittedName>
        <fullName evidence="1">Uncharacterized protein</fullName>
    </submittedName>
</protein>
<comment type="caution">
    <text evidence="1">The sequence shown here is derived from an EMBL/GenBank/DDBJ whole genome shotgun (WGS) entry which is preliminary data.</text>
</comment>
<sequence length="1050" mass="116246">MTAGSTSSGDDMTSTDQAKLSTMESTDGNWSSETEAKDPPQSSYSVETPYGFHLDLDFLKYVDDIEKGYTIKRIPIHRKAKHPKFSTLPRNFSLPENGSKAYSPSQSSSFLTQRKTSLGTEESTFPVTSIESSSSSAYLNEPSYRRKALLIETIKQDSVNLGEEPSKCSRGRPQLLRASSMPATLPPVQNSEENWLSEDSPPLELLQSMDGKDLEFDLTPSKESLELDSFSDSSLMVSENVRYLKPQNIMASCANQKPTDQETATLMEEKQEEELPKEKIQLCDLWQNQHLISEELLVVTESSEEACSVREANNCLLLVQSGLDSSGTLEPICESQSQEETELNICEHIPQVIKEDEVSSLVTSEMGAALHLEPLADEEPSKIVALKHHIAILEEQLNNKTEELEQIRIILKQQDKEIKAKERSIEILVSSKAQLEEKLCWESSREIKPSMQASSALHYHDAAVNTETVHENVAKGASDKGINVSISIPMESVGCDAHTANNVNMQLEEISEEFVYTDHERASIPISAGEQDCTSFGMEQVSDGSILIMKNNVLNTDEHIDKNKYQNEVYQCGMQLSSSRVPGGGRCSELADAKEERNETVYKEDFNQDLNDEENHPEPMDSPADPSIRQYVKKIQDLLQEQWMCLEHGYPELASAIKQPASKLSSIQNQLVNSLNLLLSAYTMQTPADEENSSTQCQQLEISPSTSLKSIMKKKGTGFHTGGNSTKKNLQFVGVNGGYESTSSEDSSCDESSSTENSNSDPEGNYGSEGDRRGEENNEGAQKASGPSLYMKREASDSEGFENTKRESTQHKAERKFKPSVDFLKGCQILSKNMSEIRTTKDKLLRHVLSTICQEWFRISSRKSSSPDIVAAYLQEAEAIHPQLQNIIVNLADGNGNTALHYSVSHSNFQIVKLLLETGVCDVDHQNKAGYTAVMITPLASAETDEEMEVVTKLLKEGNVNIRASQGGQTALILGVSHDREDMVKALLSCGADVNLQDDTGLSPLMVACQYGNTEIVKILLIHPSCNIELTDKITDIRFNVSGTSREWVA</sequence>
<dbReference type="EMBL" id="CM037618">
    <property type="protein sequence ID" value="KAH7999833.1"/>
    <property type="molecule type" value="Genomic_DNA"/>
</dbReference>
<keyword evidence="2" id="KW-1185">Reference proteome</keyword>
<gene>
    <name evidence="1" type="ORF">K3G42_019433</name>
</gene>
<evidence type="ECO:0000313" key="1">
    <source>
        <dbReference type="EMBL" id="KAH7999833.1"/>
    </source>
</evidence>
<evidence type="ECO:0000313" key="2">
    <source>
        <dbReference type="Proteomes" id="UP000827872"/>
    </source>
</evidence>
<dbReference type="Proteomes" id="UP000827872">
    <property type="component" value="Linkage Group LG05"/>
</dbReference>
<proteinExistence type="predicted"/>
<name>A0ACB8F3T6_9SAUR</name>